<dbReference type="Proteomes" id="UP000632828">
    <property type="component" value="Unassembled WGS sequence"/>
</dbReference>
<feature type="transmembrane region" description="Helical" evidence="1">
    <location>
        <begin position="7"/>
        <end position="31"/>
    </location>
</feature>
<evidence type="ECO:0000313" key="2">
    <source>
        <dbReference type="EMBL" id="MBD1401410.1"/>
    </source>
</evidence>
<comment type="caution">
    <text evidence="2">The sequence shown here is derived from an EMBL/GenBank/DDBJ whole genome shotgun (WGS) entry which is preliminary data.</text>
</comment>
<gene>
    <name evidence="2" type="ORF">ICT70_12070</name>
</gene>
<name>A0A8J6QT20_9BACT</name>
<organism evidence="2 3">
    <name type="scientific">Pelovirga terrestris</name>
    <dbReference type="NCBI Taxonomy" id="2771352"/>
    <lineage>
        <taxon>Bacteria</taxon>
        <taxon>Pseudomonadati</taxon>
        <taxon>Thermodesulfobacteriota</taxon>
        <taxon>Desulfuromonadia</taxon>
        <taxon>Geobacterales</taxon>
        <taxon>Geobacteraceae</taxon>
        <taxon>Pelovirga</taxon>
    </lineage>
</organism>
<evidence type="ECO:0000256" key="1">
    <source>
        <dbReference type="SAM" id="Phobius"/>
    </source>
</evidence>
<keyword evidence="1" id="KW-0472">Membrane</keyword>
<sequence length="161" mass="17762">MKNNQQGLTLIELIVVMIVISVALVGVMSVINYTTRHSADPVLRHQAIAIAEAYMEEIALKEFRDPDTGDVCPAKEASRDRYDNVCDYNGLDDEGARNLITPDEPIEGLGGYHVWVTISKQRITADGFVADSSSNDALRIDVTVKNPAGEEITLTSYRTDY</sequence>
<accession>A0A8J6QT20</accession>
<keyword evidence="3" id="KW-1185">Reference proteome</keyword>
<protein>
    <submittedName>
        <fullName evidence="2">Prepilin-type N-terminal cleavage/methylation domain-containing protein</fullName>
    </submittedName>
</protein>
<dbReference type="Pfam" id="PF07963">
    <property type="entry name" value="N_methyl"/>
    <property type="match status" value="1"/>
</dbReference>
<reference evidence="2" key="1">
    <citation type="submission" date="2020-09" db="EMBL/GenBank/DDBJ databases">
        <title>Pelobacter alkaliphilus sp. nov., a novel anaerobic arsenate-reducing bacterium from terrestrial mud volcano.</title>
        <authorList>
            <person name="Khomyakova M.A."/>
            <person name="Merkel A.Y."/>
            <person name="Slobodkin A.I."/>
        </authorList>
    </citation>
    <scope>NUCLEOTIDE SEQUENCE</scope>
    <source>
        <strain evidence="2">M08fum</strain>
    </source>
</reference>
<dbReference type="RefSeq" id="WP_191157008.1">
    <property type="nucleotide sequence ID" value="NZ_JACWUN010000015.1"/>
</dbReference>
<dbReference type="NCBIfam" id="TIGR02532">
    <property type="entry name" value="IV_pilin_GFxxxE"/>
    <property type="match status" value="1"/>
</dbReference>
<keyword evidence="1" id="KW-1133">Transmembrane helix</keyword>
<keyword evidence="1" id="KW-0812">Transmembrane</keyword>
<proteinExistence type="predicted"/>
<dbReference type="PROSITE" id="PS00409">
    <property type="entry name" value="PROKAR_NTER_METHYL"/>
    <property type="match status" value="1"/>
</dbReference>
<dbReference type="EMBL" id="JACWUN010000015">
    <property type="protein sequence ID" value="MBD1401410.1"/>
    <property type="molecule type" value="Genomic_DNA"/>
</dbReference>
<evidence type="ECO:0000313" key="3">
    <source>
        <dbReference type="Proteomes" id="UP000632828"/>
    </source>
</evidence>
<dbReference type="InterPro" id="IPR012902">
    <property type="entry name" value="N_methyl_site"/>
</dbReference>
<dbReference type="AlphaFoldDB" id="A0A8J6QT20"/>